<feature type="transmembrane region" description="Helical" evidence="1">
    <location>
        <begin position="74"/>
        <end position="96"/>
    </location>
</feature>
<name>A0A7S2SM85_9STRA</name>
<reference evidence="2" key="1">
    <citation type="submission" date="2021-01" db="EMBL/GenBank/DDBJ databases">
        <authorList>
            <person name="Corre E."/>
            <person name="Pelletier E."/>
            <person name="Niang G."/>
            <person name="Scheremetjew M."/>
            <person name="Finn R."/>
            <person name="Kale V."/>
            <person name="Holt S."/>
            <person name="Cochrane G."/>
            <person name="Meng A."/>
            <person name="Brown T."/>
            <person name="Cohen L."/>
        </authorList>
    </citation>
    <scope>NUCLEOTIDE SEQUENCE</scope>
    <source>
        <strain evidence="2">CCMP1243</strain>
    </source>
</reference>
<accession>A0A7S2SM85</accession>
<keyword evidence="1" id="KW-0812">Transmembrane</keyword>
<evidence type="ECO:0000256" key="1">
    <source>
        <dbReference type="SAM" id="Phobius"/>
    </source>
</evidence>
<dbReference type="EMBL" id="HBHJ01024969">
    <property type="protein sequence ID" value="CAD9704234.1"/>
    <property type="molecule type" value="Transcribed_RNA"/>
</dbReference>
<organism evidence="2">
    <name type="scientific">Rhizochromulina marina</name>
    <dbReference type="NCBI Taxonomy" id="1034831"/>
    <lineage>
        <taxon>Eukaryota</taxon>
        <taxon>Sar</taxon>
        <taxon>Stramenopiles</taxon>
        <taxon>Ochrophyta</taxon>
        <taxon>Dictyochophyceae</taxon>
        <taxon>Rhizochromulinales</taxon>
        <taxon>Rhizochromulina</taxon>
    </lineage>
</organism>
<feature type="transmembrane region" description="Helical" evidence="1">
    <location>
        <begin position="12"/>
        <end position="34"/>
    </location>
</feature>
<protein>
    <submittedName>
        <fullName evidence="2">Uncharacterized protein</fullName>
    </submittedName>
</protein>
<dbReference type="AlphaFoldDB" id="A0A7S2SM85"/>
<proteinExistence type="predicted"/>
<feature type="transmembrane region" description="Helical" evidence="1">
    <location>
        <begin position="46"/>
        <end position="62"/>
    </location>
</feature>
<feature type="transmembrane region" description="Helical" evidence="1">
    <location>
        <begin position="102"/>
        <end position="119"/>
    </location>
</feature>
<keyword evidence="1" id="KW-1133">Transmembrane helix</keyword>
<sequence>MWDKIREWYSQVGATWSICLLVILQVLSIVAYAYDGSVFRWFSARIMANFLVILGALVLGFLPTVRPDRATTTVAYAVSAGMLVVYWGLNLVYMILFGWLKLLLWVSMGLTTITIALVAQATADWYSDEGSTPVSERSAESAPLV</sequence>
<evidence type="ECO:0000313" key="2">
    <source>
        <dbReference type="EMBL" id="CAD9704234.1"/>
    </source>
</evidence>
<keyword evidence="1" id="KW-0472">Membrane</keyword>
<gene>
    <name evidence="2" type="ORF">RMAR1173_LOCUS16448</name>
</gene>